<name>A0ABW4JDH6_9BACL</name>
<organism evidence="5 6">
    <name type="scientific">Alicyclobacillus fodiniaquatilis</name>
    <dbReference type="NCBI Taxonomy" id="1661150"/>
    <lineage>
        <taxon>Bacteria</taxon>
        <taxon>Bacillati</taxon>
        <taxon>Bacillota</taxon>
        <taxon>Bacilli</taxon>
        <taxon>Bacillales</taxon>
        <taxon>Alicyclobacillaceae</taxon>
        <taxon>Alicyclobacillus</taxon>
    </lineage>
</organism>
<keyword evidence="2 3" id="KW-0802">TPR repeat</keyword>
<protein>
    <submittedName>
        <fullName evidence="5">Tetratricopeptide repeat protein</fullName>
    </submittedName>
</protein>
<accession>A0ABW4JDH6</accession>
<comment type="caution">
    <text evidence="5">The sequence shown here is derived from an EMBL/GenBank/DDBJ whole genome shotgun (WGS) entry which is preliminary data.</text>
</comment>
<keyword evidence="1" id="KW-0677">Repeat</keyword>
<evidence type="ECO:0000256" key="2">
    <source>
        <dbReference type="ARBA" id="ARBA00022803"/>
    </source>
</evidence>
<reference evidence="6" key="1">
    <citation type="journal article" date="2019" name="Int. J. Syst. Evol. Microbiol.">
        <title>The Global Catalogue of Microorganisms (GCM) 10K type strain sequencing project: providing services to taxonomists for standard genome sequencing and annotation.</title>
        <authorList>
            <consortium name="The Broad Institute Genomics Platform"/>
            <consortium name="The Broad Institute Genome Sequencing Center for Infectious Disease"/>
            <person name="Wu L."/>
            <person name="Ma J."/>
        </authorList>
    </citation>
    <scope>NUCLEOTIDE SEQUENCE [LARGE SCALE GENOMIC DNA]</scope>
    <source>
        <strain evidence="6">CGMCC 1.12286</strain>
    </source>
</reference>
<dbReference type="PANTHER" id="PTHR45586:SF1">
    <property type="entry name" value="LIPOPOLYSACCHARIDE ASSEMBLY PROTEIN B"/>
    <property type="match status" value="1"/>
</dbReference>
<evidence type="ECO:0000256" key="3">
    <source>
        <dbReference type="PROSITE-ProRule" id="PRU00339"/>
    </source>
</evidence>
<dbReference type="PANTHER" id="PTHR45586">
    <property type="entry name" value="TPR REPEAT-CONTAINING PROTEIN PA4667"/>
    <property type="match status" value="1"/>
</dbReference>
<dbReference type="InterPro" id="IPR011990">
    <property type="entry name" value="TPR-like_helical_dom_sf"/>
</dbReference>
<evidence type="ECO:0000313" key="6">
    <source>
        <dbReference type="Proteomes" id="UP001597079"/>
    </source>
</evidence>
<evidence type="ECO:0000256" key="4">
    <source>
        <dbReference type="SAM" id="MobiDB-lite"/>
    </source>
</evidence>
<dbReference type="Pfam" id="PF04733">
    <property type="entry name" value="Coatomer_E"/>
    <property type="match status" value="1"/>
</dbReference>
<evidence type="ECO:0000256" key="1">
    <source>
        <dbReference type="ARBA" id="ARBA00022737"/>
    </source>
</evidence>
<dbReference type="SUPFAM" id="SSF48452">
    <property type="entry name" value="TPR-like"/>
    <property type="match status" value="2"/>
</dbReference>
<dbReference type="InterPro" id="IPR019734">
    <property type="entry name" value="TPR_rpt"/>
</dbReference>
<dbReference type="PROSITE" id="PS50005">
    <property type="entry name" value="TPR"/>
    <property type="match status" value="1"/>
</dbReference>
<feature type="compositionally biased region" description="Polar residues" evidence="4">
    <location>
        <begin position="67"/>
        <end position="87"/>
    </location>
</feature>
<feature type="repeat" description="TPR" evidence="3">
    <location>
        <begin position="217"/>
        <end position="250"/>
    </location>
</feature>
<dbReference type="SMART" id="SM00028">
    <property type="entry name" value="TPR"/>
    <property type="match status" value="3"/>
</dbReference>
<sequence>MPNAELEAIANAIEQIRQQVPIADEQRRDQMLDELAKLRAMATSVLDAWMAVDDTIEEALAEIGSNPNAYESSESQIQTPPSRTADATRTGGEPLIPSPIHLVEPWFDLSLKAECALRKGLGYYDLEMYGAAADALHDAVAQNDTPATRIYLALCHLQAGHLDSAALQLKKAGENASDDLTRQAILEAKTQLYAAERNWHAAIHVFYELLHTSAQSPDIWFNLGVCHTQLDELSAAERCFAKAMHLDPADNEARLWRALCLCLTNRREEAQNLIQDTQFDPDFIAQTSLLFVVVCLSASLYPEARAAAEYLRHHAPTDATGDYLLALCELTNAKPKQAIVYAKRAMTLAPNHVQATLIFGFSSFLLDDITRAKLALTSVENKIDSTSQTACLLELVRAQIASMTGDHSLAEEQFNRLTVEGHAQTKRLATLYRGMLYLHQNKLQLANADFHRAKQLGIPENWIQIARTKVKTRQLCQEIN</sequence>
<dbReference type="Gene3D" id="1.25.40.10">
    <property type="entry name" value="Tetratricopeptide repeat domain"/>
    <property type="match status" value="2"/>
</dbReference>
<evidence type="ECO:0000313" key="5">
    <source>
        <dbReference type="EMBL" id="MFD1674429.1"/>
    </source>
</evidence>
<proteinExistence type="predicted"/>
<dbReference type="Proteomes" id="UP001597079">
    <property type="component" value="Unassembled WGS sequence"/>
</dbReference>
<dbReference type="RefSeq" id="WP_377942299.1">
    <property type="nucleotide sequence ID" value="NZ_JBHUCX010000020.1"/>
</dbReference>
<gene>
    <name evidence="5" type="ORF">ACFSB2_06880</name>
</gene>
<feature type="region of interest" description="Disordered" evidence="4">
    <location>
        <begin position="67"/>
        <end position="94"/>
    </location>
</feature>
<dbReference type="InterPro" id="IPR051012">
    <property type="entry name" value="CellSynth/LPSAsmb/PSIAsmb"/>
</dbReference>
<dbReference type="EMBL" id="JBHUCX010000020">
    <property type="protein sequence ID" value="MFD1674429.1"/>
    <property type="molecule type" value="Genomic_DNA"/>
</dbReference>
<keyword evidence="6" id="KW-1185">Reference proteome</keyword>